<keyword evidence="1" id="KW-0472">Membrane</keyword>
<dbReference type="Proteomes" id="UP000031843">
    <property type="component" value="Chromosome main"/>
</dbReference>
<reference evidence="2 3" key="1">
    <citation type="journal article" date="2015" name="Genome Announc.">
        <title>Complete Genome Sequence of Cupriavidus basilensis 4G11, Isolated from the Oak Ridge Field Research Center Site.</title>
        <authorList>
            <person name="Ray J."/>
            <person name="Waters R.J."/>
            <person name="Skerker J.M."/>
            <person name="Kuehl J.V."/>
            <person name="Price M.N."/>
            <person name="Huang J."/>
            <person name="Chakraborty R."/>
            <person name="Arkin A.P."/>
            <person name="Deutschbauer A."/>
        </authorList>
    </citation>
    <scope>NUCLEOTIDE SEQUENCE [LARGE SCALE GENOMIC DNA]</scope>
    <source>
        <strain evidence="2">4G11</strain>
    </source>
</reference>
<dbReference type="OrthoDB" id="9769590at2"/>
<dbReference type="STRING" id="68895.RR42_m0040"/>
<keyword evidence="1" id="KW-1133">Transmembrane helix</keyword>
<keyword evidence="3" id="KW-1185">Reference proteome</keyword>
<keyword evidence="1" id="KW-0812">Transmembrane</keyword>
<feature type="transmembrane region" description="Helical" evidence="1">
    <location>
        <begin position="12"/>
        <end position="31"/>
    </location>
</feature>
<proteinExistence type="predicted"/>
<dbReference type="InterPro" id="IPR007383">
    <property type="entry name" value="DUF445"/>
</dbReference>
<dbReference type="GO" id="GO:0005886">
    <property type="term" value="C:plasma membrane"/>
    <property type="evidence" value="ECO:0007669"/>
    <property type="project" value="TreeGrafter"/>
</dbReference>
<evidence type="ECO:0000313" key="2">
    <source>
        <dbReference type="EMBL" id="AJG17455.1"/>
    </source>
</evidence>
<feature type="transmembrane region" description="Helical" evidence="1">
    <location>
        <begin position="43"/>
        <end position="62"/>
    </location>
</feature>
<evidence type="ECO:0000313" key="3">
    <source>
        <dbReference type="Proteomes" id="UP000031843"/>
    </source>
</evidence>
<sequence length="423" mass="46857">MHQEEELRVAKRKALALLLFAFAVFVTTVLLPRAPLTDGVRAAAEAALVGGLADWFAVAALFRRIPLPGFARHTNIIIRKRDDIADGLAVFVKEKFLDVQSVVALIERHNPALVVTRWLESPANARQIGDVVVKLASGMLDVMDERNIQSLLKRAVDTMIDKVDLSESAAAILDSLTANDRHQALLDETIAQLIALLNEPPARAFISERIVAWLKSDHPRKERLLPTEWIGSNGADMISAALSRVLTQIEGDADHALRKRFDAAVRRLIQRLKDDATFHAKAEALKAHLKQDGTLNAYVGGLWAEWRDGFKRDLAREDSATHRKVAAAGQWIGAELARNASLRASLNDHLRDAARNMAPDFAEFITRHISSTIRSWDARDMSRQIELNVGKDLQYIRMNGTVVGGLIGAALYLIAQLPAWLAR</sequence>
<gene>
    <name evidence="2" type="ORF">RR42_m0040</name>
</gene>
<dbReference type="PANTHER" id="PTHR38442:SF1">
    <property type="entry name" value="INNER MEMBRANE PROTEIN"/>
    <property type="match status" value="1"/>
</dbReference>
<name>A0A0C4Y3L4_9BURK</name>
<dbReference type="Pfam" id="PF04286">
    <property type="entry name" value="DUF445"/>
    <property type="match status" value="1"/>
</dbReference>
<feature type="transmembrane region" description="Helical" evidence="1">
    <location>
        <begin position="401"/>
        <end position="421"/>
    </location>
</feature>
<evidence type="ECO:0000256" key="1">
    <source>
        <dbReference type="SAM" id="Phobius"/>
    </source>
</evidence>
<dbReference type="KEGG" id="cbw:RR42_m0040"/>
<dbReference type="RefSeq" id="WP_043342672.1">
    <property type="nucleotide sequence ID" value="NZ_CP010536.1"/>
</dbReference>
<dbReference type="AlphaFoldDB" id="A0A0C4Y3L4"/>
<protein>
    <submittedName>
        <fullName evidence="2">Putative inner membrane protein</fullName>
    </submittedName>
</protein>
<organism evidence="2 3">
    <name type="scientific">Cupriavidus basilensis</name>
    <dbReference type="NCBI Taxonomy" id="68895"/>
    <lineage>
        <taxon>Bacteria</taxon>
        <taxon>Pseudomonadati</taxon>
        <taxon>Pseudomonadota</taxon>
        <taxon>Betaproteobacteria</taxon>
        <taxon>Burkholderiales</taxon>
        <taxon>Burkholderiaceae</taxon>
        <taxon>Cupriavidus</taxon>
    </lineage>
</organism>
<accession>A0A0C4Y3L4</accession>
<dbReference type="EMBL" id="CP010536">
    <property type="protein sequence ID" value="AJG17455.1"/>
    <property type="molecule type" value="Genomic_DNA"/>
</dbReference>
<dbReference type="PANTHER" id="PTHR38442">
    <property type="entry name" value="INNER MEMBRANE PROTEIN-RELATED"/>
    <property type="match status" value="1"/>
</dbReference>